<dbReference type="Pfam" id="PF00657">
    <property type="entry name" value="Lipase_GDSL"/>
    <property type="match status" value="1"/>
</dbReference>
<dbReference type="NCBIfam" id="NF045906">
    <property type="entry name" value="LysophlipPlaALeg"/>
    <property type="match status" value="1"/>
</dbReference>
<feature type="chain" id="PRO_5016886612" evidence="2">
    <location>
        <begin position="19"/>
        <end position="307"/>
    </location>
</feature>
<accession>A0A378I6V6</accession>
<dbReference type="SUPFAM" id="SSF52266">
    <property type="entry name" value="SGNH hydrolase"/>
    <property type="match status" value="1"/>
</dbReference>
<dbReference type="GO" id="GO:0016788">
    <property type="term" value="F:hydrolase activity, acting on ester bonds"/>
    <property type="evidence" value="ECO:0007669"/>
    <property type="project" value="InterPro"/>
</dbReference>
<dbReference type="RefSeq" id="WP_115301951.1">
    <property type="nucleotide sequence ID" value="NZ_CAAAHO010000001.1"/>
</dbReference>
<keyword evidence="3" id="KW-0808">Transferase</keyword>
<dbReference type="Proteomes" id="UP000254968">
    <property type="component" value="Unassembled WGS sequence"/>
</dbReference>
<dbReference type="OrthoDB" id="5292073at2"/>
<dbReference type="InterPro" id="IPR001087">
    <property type="entry name" value="GDSL"/>
</dbReference>
<keyword evidence="4" id="KW-1185">Reference proteome</keyword>
<evidence type="ECO:0000313" key="3">
    <source>
        <dbReference type="EMBL" id="STX28184.1"/>
    </source>
</evidence>
<keyword evidence="2" id="KW-0732">Signal</keyword>
<dbReference type="InterPro" id="IPR036514">
    <property type="entry name" value="SGNH_hydro_sf"/>
</dbReference>
<dbReference type="GO" id="GO:0004607">
    <property type="term" value="F:phosphatidylcholine-sterol O-acyltransferase activity"/>
    <property type="evidence" value="ECO:0007669"/>
    <property type="project" value="UniProtKB-EC"/>
</dbReference>
<dbReference type="PANTHER" id="PTHR22835:SF659">
    <property type="entry name" value="GDSL LIPASE_ACYLHYDROLASE, PUTATIVE (AFU_ORTHOLOGUE AFUA_2G00510)-RELATED"/>
    <property type="match status" value="1"/>
</dbReference>
<sequence>MKAFVTVCVLVFSTFINASQLNNIVVFGDSLSDNGNLYEHMHHLIPQNPPYYDGRFSNGPVWIEQLVSSYFPNNVASHLSDHAFGGAAIAENSSDDEILFTLNREINTYLLGRQNKADPKSLYVVWIGGNNYLALPENEEHTNTVVTQGIAAGVERLVKAGARHILVLNLPDLGQTPAARALQVEAKLTRLSKHHNELLVKAIHGLKRKYSKVQWLYFDAYKIFNKFLSSAADYGFTNTLNSCYDVSVDKPSINATVLMAAKASKIQDDSCEGYVFFDPVHPTTMAHQLIAQEVHAILDAAHIQFSD</sequence>
<name>A0A378I6V6_9GAMM</name>
<evidence type="ECO:0000313" key="4">
    <source>
        <dbReference type="Proteomes" id="UP000254968"/>
    </source>
</evidence>
<comment type="similarity">
    <text evidence="1">Belongs to the 'GDSL' lipolytic enzyme family.</text>
</comment>
<keyword evidence="3" id="KW-0012">Acyltransferase</keyword>
<protein>
    <submittedName>
        <fullName evidence="3">Lysophospholipase A</fullName>
        <ecNumber evidence="3">2.3.1.43</ecNumber>
    </submittedName>
</protein>
<gene>
    <name evidence="3" type="ORF">NCTC13315_00708</name>
</gene>
<proteinExistence type="inferred from homology"/>
<dbReference type="PANTHER" id="PTHR22835">
    <property type="entry name" value="ZINC FINGER FYVE DOMAIN CONTAINING PROTEIN"/>
    <property type="match status" value="1"/>
</dbReference>
<dbReference type="AlphaFoldDB" id="A0A378I6V6"/>
<dbReference type="CDD" id="cd01846">
    <property type="entry name" value="fatty_acyltransferase_like"/>
    <property type="match status" value="1"/>
</dbReference>
<dbReference type="EMBL" id="UGNV01000001">
    <property type="protein sequence ID" value="STX28184.1"/>
    <property type="molecule type" value="Genomic_DNA"/>
</dbReference>
<dbReference type="Gene3D" id="3.40.50.1110">
    <property type="entry name" value="SGNH hydrolase"/>
    <property type="match status" value="1"/>
</dbReference>
<evidence type="ECO:0000256" key="2">
    <source>
        <dbReference type="SAM" id="SignalP"/>
    </source>
</evidence>
<feature type="signal peptide" evidence="2">
    <location>
        <begin position="1"/>
        <end position="18"/>
    </location>
</feature>
<reference evidence="3 4" key="1">
    <citation type="submission" date="2018-06" db="EMBL/GenBank/DDBJ databases">
        <authorList>
            <consortium name="Pathogen Informatics"/>
            <person name="Doyle S."/>
        </authorList>
    </citation>
    <scope>NUCLEOTIDE SEQUENCE [LARGE SCALE GENOMIC DNA]</scope>
    <source>
        <strain evidence="3 4">NCTC13315</strain>
    </source>
</reference>
<organism evidence="3 4">
    <name type="scientific">Legionella beliardensis</name>
    <dbReference type="NCBI Taxonomy" id="91822"/>
    <lineage>
        <taxon>Bacteria</taxon>
        <taxon>Pseudomonadati</taxon>
        <taxon>Pseudomonadota</taxon>
        <taxon>Gammaproteobacteria</taxon>
        <taxon>Legionellales</taxon>
        <taxon>Legionellaceae</taxon>
        <taxon>Legionella</taxon>
    </lineage>
</organism>
<evidence type="ECO:0000256" key="1">
    <source>
        <dbReference type="ARBA" id="ARBA00008668"/>
    </source>
</evidence>
<dbReference type="EC" id="2.3.1.43" evidence="3"/>